<dbReference type="InterPro" id="IPR036465">
    <property type="entry name" value="vWFA_dom_sf"/>
</dbReference>
<feature type="domain" description="VWFA" evidence="2">
    <location>
        <begin position="2"/>
        <end position="129"/>
    </location>
</feature>
<dbReference type="PANTHER" id="PTHR12957">
    <property type="entry name" value="DEAD/H BOX POLYPEPTIDE 26/DICE1-RELATED"/>
    <property type="match status" value="1"/>
</dbReference>
<feature type="compositionally biased region" description="Polar residues" evidence="1">
    <location>
        <begin position="838"/>
        <end position="850"/>
    </location>
</feature>
<dbReference type="InterPro" id="IPR051113">
    <property type="entry name" value="Integrator_subunit6"/>
</dbReference>
<keyword evidence="4" id="KW-1185">Reference proteome</keyword>
<name>A0ABR4NDJ4_9FUNG</name>
<dbReference type="SUPFAM" id="SSF53300">
    <property type="entry name" value="vWA-like"/>
    <property type="match status" value="1"/>
</dbReference>
<dbReference type="PANTHER" id="PTHR12957:SF2">
    <property type="entry name" value="INTEGRATOR COMPLEX SUBUNIT 6"/>
    <property type="match status" value="1"/>
</dbReference>
<feature type="region of interest" description="Disordered" evidence="1">
    <location>
        <begin position="577"/>
        <end position="655"/>
    </location>
</feature>
<accession>A0ABR4NDJ4</accession>
<feature type="region of interest" description="Disordered" evidence="1">
    <location>
        <begin position="825"/>
        <end position="884"/>
    </location>
</feature>
<comment type="caution">
    <text evidence="3">The sequence shown here is derived from an EMBL/GenBank/DDBJ whole genome shotgun (WGS) entry which is preliminary data.</text>
</comment>
<feature type="region of interest" description="Disordered" evidence="1">
    <location>
        <begin position="699"/>
        <end position="747"/>
    </location>
</feature>
<reference evidence="3 4" key="1">
    <citation type="submission" date="2023-09" db="EMBL/GenBank/DDBJ databases">
        <title>Pangenome analysis of Batrachochytrium dendrobatidis and related Chytrids.</title>
        <authorList>
            <person name="Yacoub M.N."/>
            <person name="Stajich J.E."/>
            <person name="James T.Y."/>
        </authorList>
    </citation>
    <scope>NUCLEOTIDE SEQUENCE [LARGE SCALE GENOMIC DNA]</scope>
    <source>
        <strain evidence="3 4">JEL0888</strain>
    </source>
</reference>
<dbReference type="PROSITE" id="PS50234">
    <property type="entry name" value="VWFA"/>
    <property type="match status" value="1"/>
</dbReference>
<dbReference type="InterPro" id="IPR002035">
    <property type="entry name" value="VWF_A"/>
</dbReference>
<dbReference type="Gene3D" id="3.40.50.410">
    <property type="entry name" value="von Willebrand factor, type A domain"/>
    <property type="match status" value="1"/>
</dbReference>
<sequence>MQYIFVVDTSASMNAVFSDGLSALEVAKSGIEHFFKWELRKPDRRNRYALVTFDDSPLGFKALFKDAEHELLDSVRSLQATDLSNASQALASVFDLLSAHRLRSRMDVPGLGRFPGGHESTLIFWFTDGGRLSSAAGVADRISIPGLRIPGCEFFIEPFRWEQRLFTIVLQPDTIPLAPFVRPMSDAMGGDVWWINSARSMIRSMENCLGVRRHLAVAPAGPVSHIEGVSVVFERHPSCSAPPWPPERVQIHASFLSPRNFPIPEAFWPDSCVRSDGLRLPPRQAHPTILVLKRNESQGLLQDFPVDRFSMSSAGFLKELKDRRSNACWLLYVADSYKKKGPGHPFGFIKYRPATDSPNIYILPYNYPVLFKLLSDARSFQVGKVPDQWTRDFLAYLSDVPCYYWQPIKNALAHIRMPHLWPASAPIPPLVTRIAEHVDKAARLAGVEYDKLVASMLSSRAQAGRASSQVAPAVPATKLAENVFDVPKDMLAGQLDAARRMLLEPGQQLSSLKRKLTQRELDDLHSVPIARMGDYAHAMERTRPLRNALEDEAEAAERERTLFGNPYARRKRKLLLPAKPSEPMSPGSPQPPAGSSSGMLGKIEEEVSMDEAAEEASQLGDDIQPQAPVPPTSAPVRWRPRTTKAPKPFSRHRLPGLSGVPSPAIVVPQFKRISWRMLEAGDFDLAVHLRSVRSLPHKMGDGEREAATLAHSPPRAVPEEPAPAQPSQPGMQMLTPPPSLSSGDMDEAKDEFDLLPEEVLMQSITEPEPPQIGKQEAETPTSVPRQETTSIAVRPATGDGGGMGGIEQAIQRLGARVVVRQTSTPQPLSMHGSADNGAATQNAASSSMETSVPSAVAAAPEPPQPSQSVLVDKDRVPPPPSRRTGVLAADWGGFVEHAHRMLMQWPGAFKEADVRASGLELVHAAWMPREQQRRRLAYLSKISRNMRHKALATHIDGLLVAVGAAS</sequence>
<evidence type="ECO:0000313" key="4">
    <source>
        <dbReference type="Proteomes" id="UP001527925"/>
    </source>
</evidence>
<dbReference type="EMBL" id="JADGIZ020000010">
    <property type="protein sequence ID" value="KAL2917571.1"/>
    <property type="molecule type" value="Genomic_DNA"/>
</dbReference>
<organism evidence="3 4">
    <name type="scientific">Polyrhizophydium stewartii</name>
    <dbReference type="NCBI Taxonomy" id="2732419"/>
    <lineage>
        <taxon>Eukaryota</taxon>
        <taxon>Fungi</taxon>
        <taxon>Fungi incertae sedis</taxon>
        <taxon>Chytridiomycota</taxon>
        <taxon>Chytridiomycota incertae sedis</taxon>
        <taxon>Chytridiomycetes</taxon>
        <taxon>Rhizophydiales</taxon>
        <taxon>Rhizophydiales incertae sedis</taxon>
        <taxon>Polyrhizophydium</taxon>
    </lineage>
</organism>
<gene>
    <name evidence="3" type="ORF">HK105_202856</name>
</gene>
<dbReference type="Pfam" id="PF13519">
    <property type="entry name" value="VWA_2"/>
    <property type="match status" value="1"/>
</dbReference>
<evidence type="ECO:0000313" key="3">
    <source>
        <dbReference type="EMBL" id="KAL2917571.1"/>
    </source>
</evidence>
<evidence type="ECO:0000256" key="1">
    <source>
        <dbReference type="SAM" id="MobiDB-lite"/>
    </source>
</evidence>
<dbReference type="Pfam" id="PF25462">
    <property type="entry name" value="Beta-barrel_INTS6"/>
    <property type="match status" value="1"/>
</dbReference>
<feature type="compositionally biased region" description="Polar residues" evidence="1">
    <location>
        <begin position="778"/>
        <end position="791"/>
    </location>
</feature>
<feature type="region of interest" description="Disordered" evidence="1">
    <location>
        <begin position="765"/>
        <end position="805"/>
    </location>
</feature>
<proteinExistence type="predicted"/>
<dbReference type="InterPro" id="IPR057413">
    <property type="entry name" value="Beta-barrel_INTS6"/>
</dbReference>
<dbReference type="Proteomes" id="UP001527925">
    <property type="component" value="Unassembled WGS sequence"/>
</dbReference>
<protein>
    <recommendedName>
        <fullName evidence="2">VWFA domain-containing protein</fullName>
    </recommendedName>
</protein>
<evidence type="ECO:0000259" key="2">
    <source>
        <dbReference type="PROSITE" id="PS50234"/>
    </source>
</evidence>
<feature type="compositionally biased region" description="Basic residues" evidence="1">
    <location>
        <begin position="638"/>
        <end position="654"/>
    </location>
</feature>